<keyword evidence="15" id="KW-0413">Isomerase</keyword>
<keyword evidence="14 19" id="KW-0472">Membrane</keyword>
<gene>
    <name evidence="20" type="ORF">BO80DRAFT_459379</name>
</gene>
<dbReference type="UniPathway" id="UPA00802"/>
<evidence type="ECO:0000256" key="8">
    <source>
        <dbReference type="ARBA" id="ARBA00012396"/>
    </source>
</evidence>
<dbReference type="AlphaFoldDB" id="A0A395GKY7"/>
<dbReference type="SFLD" id="SFLDG01018">
    <property type="entry name" value="Squalene/Phytoene_Synthase_Lik"/>
    <property type="match status" value="1"/>
</dbReference>
<evidence type="ECO:0000256" key="9">
    <source>
        <dbReference type="ARBA" id="ARBA00018909"/>
    </source>
</evidence>
<comment type="catalytic activity">
    <reaction evidence="17">
        <text>gamma-carotene = all-trans-beta-carotene</text>
        <dbReference type="Rhea" id="RHEA:32239"/>
        <dbReference type="ChEBI" id="CHEBI:17579"/>
        <dbReference type="ChEBI" id="CHEBI:27740"/>
        <dbReference type="EC" id="5.5.1.19"/>
    </reaction>
</comment>
<protein>
    <recommendedName>
        <fullName evidence="9">Bifunctional lycopene cyclase/phytoene synthase</fullName>
        <ecNumber evidence="8">2.5.1.32</ecNumber>
        <ecNumber evidence="7">5.5.1.19</ecNumber>
    </recommendedName>
</protein>
<feature type="transmembrane region" description="Helical" evidence="19">
    <location>
        <begin position="217"/>
        <end position="238"/>
    </location>
</feature>
<evidence type="ECO:0000256" key="6">
    <source>
        <dbReference type="ARBA" id="ARBA00008406"/>
    </source>
</evidence>
<feature type="transmembrane region" description="Helical" evidence="19">
    <location>
        <begin position="118"/>
        <end position="140"/>
    </location>
</feature>
<sequence length="572" mass="64680">MGLDYIFFHCTYTIPLATALTVLYYPFFTRQDIYKIWILITIAVIATIPWDSYLIRTAIWSYPLDAVTGPSLFRIPMEEVFFFVIQTYTTGVVYCIFTKPLVRPMYLRSCRKKRCRDVFAVAIMGLMGVGIVCLLCGGRTTYLGLILVWVCPVLLFQWVLSYPFVTALPQKPIMASVCLPTIYLWIADARAMGAGTWRIEPGTKIDYQCHGLEMEEAIFFLATNLMVVMGLVGCDYAFALEEYRRLTQPASKGSSLKAAMLGLIKPMPVDDDRISTLSQAVSCLKEKSQSMFLGCALFQGQLRIDLIFLYSFCRVVDDLIDEAENAEEAQYWITQCKSILDVKINSGDTTGPPKGKKYERLLQSIDSLPLSGLSKEPLYDLLKGFEMDLCFDPERGTFPIETEHDLERYSAYVASTVGALVLDLIFSHCYRERAPHMIELTNAGREMGLAVQCVNIARDIHRDAAIGRVYIPATWLGEVGLTPRDVLQSPNSPVIYELQERMLQKADRFYHSSRGAIGELPSGVRQPVRATVESYMDIGRLLRERRGISLQQATKMRVPLTRRLLVGWLAML</sequence>
<dbReference type="PANTHER" id="PTHR31480">
    <property type="entry name" value="BIFUNCTIONAL LYCOPENE CYCLASE/PHYTOENE SYNTHASE"/>
    <property type="match status" value="1"/>
</dbReference>
<reference evidence="20 21" key="1">
    <citation type="submission" date="2018-02" db="EMBL/GenBank/DDBJ databases">
        <title>The genomes of Aspergillus section Nigri reveals drivers in fungal speciation.</title>
        <authorList>
            <consortium name="DOE Joint Genome Institute"/>
            <person name="Vesth T.C."/>
            <person name="Nybo J."/>
            <person name="Theobald S."/>
            <person name="Brandl J."/>
            <person name="Frisvad J.C."/>
            <person name="Nielsen K.F."/>
            <person name="Lyhne E.K."/>
            <person name="Kogle M.E."/>
            <person name="Kuo A."/>
            <person name="Riley R."/>
            <person name="Clum A."/>
            <person name="Nolan M."/>
            <person name="Lipzen A."/>
            <person name="Salamov A."/>
            <person name="Henrissat B."/>
            <person name="Wiebenga A."/>
            <person name="De vries R.P."/>
            <person name="Grigoriev I.V."/>
            <person name="Mortensen U.H."/>
            <person name="Andersen M.R."/>
            <person name="Baker S.E."/>
        </authorList>
    </citation>
    <scope>NUCLEOTIDE SEQUENCE [LARGE SCALE GENOMIC DNA]</scope>
    <source>
        <strain evidence="20 21">CBS 121593</strain>
    </source>
</reference>
<comment type="pathway">
    <text evidence="4">Carotenoid biosynthesis; phytoene biosynthesis; all-trans-phytoene from geranylgeranyl diphosphate: step 1/1.</text>
</comment>
<keyword evidence="12" id="KW-0125">Carotenoid biosynthesis</keyword>
<dbReference type="SUPFAM" id="SSF48576">
    <property type="entry name" value="Terpenoid synthases"/>
    <property type="match status" value="1"/>
</dbReference>
<dbReference type="InterPro" id="IPR002060">
    <property type="entry name" value="Squ/phyt_synthse"/>
</dbReference>
<dbReference type="NCBIfam" id="TIGR03462">
    <property type="entry name" value="CarR_dom_SF"/>
    <property type="match status" value="2"/>
</dbReference>
<dbReference type="GeneID" id="37227205"/>
<dbReference type="Gene3D" id="1.10.600.10">
    <property type="entry name" value="Farnesyl Diphosphate Synthase"/>
    <property type="match status" value="1"/>
</dbReference>
<dbReference type="InterPro" id="IPR019845">
    <property type="entry name" value="Squalene/phytoene_synthase_CS"/>
</dbReference>
<keyword evidence="10" id="KW-0808">Transferase</keyword>
<comment type="similarity">
    <text evidence="5">In the N-terminal section; belongs to the lycopene beta-cyclase family.</text>
</comment>
<dbReference type="InterPro" id="IPR008949">
    <property type="entry name" value="Isoprenoid_synthase_dom_sf"/>
</dbReference>
<feature type="transmembrane region" description="Helical" evidence="19">
    <location>
        <begin position="80"/>
        <end position="97"/>
    </location>
</feature>
<dbReference type="Pfam" id="PF00494">
    <property type="entry name" value="SQS_PSY"/>
    <property type="match status" value="1"/>
</dbReference>
<organism evidence="20 21">
    <name type="scientific">Aspergillus ibericus CBS 121593</name>
    <dbReference type="NCBI Taxonomy" id="1448316"/>
    <lineage>
        <taxon>Eukaryota</taxon>
        <taxon>Fungi</taxon>
        <taxon>Dikarya</taxon>
        <taxon>Ascomycota</taxon>
        <taxon>Pezizomycotina</taxon>
        <taxon>Eurotiomycetes</taxon>
        <taxon>Eurotiomycetidae</taxon>
        <taxon>Eurotiales</taxon>
        <taxon>Aspergillaceae</taxon>
        <taxon>Aspergillus</taxon>
        <taxon>Aspergillus subgen. Circumdati</taxon>
    </lineage>
</organism>
<evidence type="ECO:0000256" key="7">
    <source>
        <dbReference type="ARBA" id="ARBA00012242"/>
    </source>
</evidence>
<evidence type="ECO:0000256" key="19">
    <source>
        <dbReference type="SAM" id="Phobius"/>
    </source>
</evidence>
<dbReference type="GO" id="GO:0016020">
    <property type="term" value="C:membrane"/>
    <property type="evidence" value="ECO:0007669"/>
    <property type="project" value="UniProtKB-SubCell"/>
</dbReference>
<dbReference type="EC" id="2.5.1.32" evidence="8"/>
<dbReference type="UniPathway" id="UPA00799">
    <property type="reaction ID" value="UER00773"/>
</dbReference>
<dbReference type="GO" id="GO:0016117">
    <property type="term" value="P:carotenoid biosynthetic process"/>
    <property type="evidence" value="ECO:0007669"/>
    <property type="project" value="UniProtKB-KW"/>
</dbReference>
<dbReference type="STRING" id="1448316.A0A395GKY7"/>
<keyword evidence="16" id="KW-0511">Multifunctional enzyme</keyword>
<dbReference type="EMBL" id="KZ824482">
    <property type="protein sequence ID" value="RAK96002.1"/>
    <property type="molecule type" value="Genomic_DNA"/>
</dbReference>
<evidence type="ECO:0000256" key="11">
    <source>
        <dbReference type="ARBA" id="ARBA00022692"/>
    </source>
</evidence>
<evidence type="ECO:0000256" key="12">
    <source>
        <dbReference type="ARBA" id="ARBA00022746"/>
    </source>
</evidence>
<comment type="pathway">
    <text evidence="3">Carotenoid biosynthesis; beta-carotene biosynthesis.</text>
</comment>
<dbReference type="EC" id="5.5.1.19" evidence="7"/>
<evidence type="ECO:0000256" key="14">
    <source>
        <dbReference type="ARBA" id="ARBA00023136"/>
    </source>
</evidence>
<dbReference type="SFLD" id="SFLDG01212">
    <property type="entry name" value="Phytoene_synthase_like"/>
    <property type="match status" value="1"/>
</dbReference>
<evidence type="ECO:0000256" key="2">
    <source>
        <dbReference type="ARBA" id="ARBA00004141"/>
    </source>
</evidence>
<dbReference type="OrthoDB" id="6600518at2759"/>
<comment type="catalytic activity">
    <reaction evidence="18">
        <text>all-trans-lycopene = gamma-carotene</text>
        <dbReference type="Rhea" id="RHEA:32219"/>
        <dbReference type="ChEBI" id="CHEBI:15948"/>
        <dbReference type="ChEBI" id="CHEBI:27740"/>
        <dbReference type="EC" id="5.5.1.19"/>
    </reaction>
</comment>
<evidence type="ECO:0000313" key="20">
    <source>
        <dbReference type="EMBL" id="RAK96002.1"/>
    </source>
</evidence>
<proteinExistence type="inferred from homology"/>
<keyword evidence="13 19" id="KW-1133">Transmembrane helix</keyword>
<dbReference type="SFLD" id="SFLDS00005">
    <property type="entry name" value="Isoprenoid_Synthase_Type_I"/>
    <property type="match status" value="1"/>
</dbReference>
<feature type="transmembrane region" description="Helical" evidence="19">
    <location>
        <begin position="6"/>
        <end position="25"/>
    </location>
</feature>
<evidence type="ECO:0000256" key="15">
    <source>
        <dbReference type="ARBA" id="ARBA00023235"/>
    </source>
</evidence>
<evidence type="ECO:0000313" key="21">
    <source>
        <dbReference type="Proteomes" id="UP000249402"/>
    </source>
</evidence>
<dbReference type="PROSITE" id="PS01045">
    <property type="entry name" value="SQUALEN_PHYTOEN_SYN_2"/>
    <property type="match status" value="1"/>
</dbReference>
<dbReference type="RefSeq" id="XP_025570330.1">
    <property type="nucleotide sequence ID" value="XM_025722340.1"/>
</dbReference>
<evidence type="ECO:0000256" key="3">
    <source>
        <dbReference type="ARBA" id="ARBA00005089"/>
    </source>
</evidence>
<dbReference type="InterPro" id="IPR044843">
    <property type="entry name" value="Trans_IPPS_bact-type"/>
</dbReference>
<dbReference type="GO" id="GO:0045436">
    <property type="term" value="F:lycopene beta cyclase activity"/>
    <property type="evidence" value="ECO:0007669"/>
    <property type="project" value="UniProtKB-ARBA"/>
</dbReference>
<dbReference type="VEuPathDB" id="FungiDB:BO80DRAFT_459379"/>
<evidence type="ECO:0000256" key="13">
    <source>
        <dbReference type="ARBA" id="ARBA00022989"/>
    </source>
</evidence>
<accession>A0A395GKY7</accession>
<dbReference type="Proteomes" id="UP000249402">
    <property type="component" value="Unassembled WGS sequence"/>
</dbReference>
<comment type="catalytic activity">
    <reaction evidence="1">
        <text>2 (2E,6E,10E)-geranylgeranyl diphosphate = 15-cis-phytoene + 2 diphosphate</text>
        <dbReference type="Rhea" id="RHEA:34475"/>
        <dbReference type="ChEBI" id="CHEBI:27787"/>
        <dbReference type="ChEBI" id="CHEBI:33019"/>
        <dbReference type="ChEBI" id="CHEBI:58756"/>
        <dbReference type="EC" id="2.5.1.32"/>
    </reaction>
</comment>
<keyword evidence="11 19" id="KW-0812">Transmembrane</keyword>
<feature type="transmembrane region" description="Helical" evidence="19">
    <location>
        <begin position="37"/>
        <end position="60"/>
    </location>
</feature>
<dbReference type="InterPro" id="IPR017825">
    <property type="entry name" value="Lycopene_cyclase_dom"/>
</dbReference>
<evidence type="ECO:0000256" key="16">
    <source>
        <dbReference type="ARBA" id="ARBA00023268"/>
    </source>
</evidence>
<evidence type="ECO:0000256" key="18">
    <source>
        <dbReference type="ARBA" id="ARBA00029335"/>
    </source>
</evidence>
<feature type="transmembrane region" description="Helical" evidence="19">
    <location>
        <begin position="146"/>
        <end position="165"/>
    </location>
</feature>
<evidence type="ECO:0000256" key="17">
    <source>
        <dbReference type="ARBA" id="ARBA00029313"/>
    </source>
</evidence>
<keyword evidence="21" id="KW-1185">Reference proteome</keyword>
<dbReference type="GO" id="GO:0016872">
    <property type="term" value="F:intramolecular lyase activity"/>
    <property type="evidence" value="ECO:0007669"/>
    <property type="project" value="InterPro"/>
</dbReference>
<evidence type="ECO:0000256" key="1">
    <source>
        <dbReference type="ARBA" id="ARBA00001805"/>
    </source>
</evidence>
<comment type="similarity">
    <text evidence="6">In the C-terminal section; belongs to the phytoene/squalene synthase family.</text>
</comment>
<comment type="subcellular location">
    <subcellularLocation>
        <location evidence="2">Membrane</location>
        <topology evidence="2">Multi-pass membrane protein</topology>
    </subcellularLocation>
</comment>
<evidence type="ECO:0000256" key="4">
    <source>
        <dbReference type="ARBA" id="ARBA00005172"/>
    </source>
</evidence>
<dbReference type="GO" id="GO:0004311">
    <property type="term" value="F:geranylgeranyl diphosphate synthase activity"/>
    <property type="evidence" value="ECO:0007669"/>
    <property type="project" value="InterPro"/>
</dbReference>
<evidence type="ECO:0000256" key="10">
    <source>
        <dbReference type="ARBA" id="ARBA00022679"/>
    </source>
</evidence>
<evidence type="ECO:0000256" key="5">
    <source>
        <dbReference type="ARBA" id="ARBA00008247"/>
    </source>
</evidence>
<name>A0A395GKY7_9EURO</name>